<dbReference type="PROSITE" id="PS00237">
    <property type="entry name" value="G_PROTEIN_RECEP_F1_1"/>
    <property type="match status" value="1"/>
</dbReference>
<keyword evidence="8 9" id="KW-0807">Transducer</keyword>
<reference evidence="13" key="2">
    <citation type="submission" date="2020-01" db="EMBL/GenBank/DDBJ databases">
        <authorList>
            <person name="Korhonen P.K.K."/>
            <person name="Guangxu M.G."/>
            <person name="Wang T.W."/>
            <person name="Stroehlein A.J.S."/>
            <person name="Young N.D."/>
            <person name="Ang C.-S.A."/>
            <person name="Fernando D.W.F."/>
            <person name="Lu H.L."/>
            <person name="Taylor S.T."/>
            <person name="Ehtesham M.E.M."/>
            <person name="Najaraj S.H.N."/>
            <person name="Harsha G.H.G."/>
            <person name="Madugundu A.M."/>
            <person name="Renuse S.R."/>
            <person name="Holt D.H."/>
            <person name="Pandey A.P."/>
            <person name="Papenfuss A.P."/>
            <person name="Gasser R.B.G."/>
            <person name="Fischer K.F."/>
        </authorList>
    </citation>
    <scope>NUCLEOTIDE SEQUENCE</scope>
    <source>
        <strain evidence="13">SSS_KF_BRIS2020</strain>
    </source>
</reference>
<keyword evidence="5 9" id="KW-0297">G-protein coupled receptor</keyword>
<evidence type="ECO:0000256" key="7">
    <source>
        <dbReference type="ARBA" id="ARBA00023170"/>
    </source>
</evidence>
<evidence type="ECO:0000313" key="13">
    <source>
        <dbReference type="EMBL" id="KAF7495599.1"/>
    </source>
</evidence>
<keyword evidence="7 9" id="KW-0675">Receptor</keyword>
<evidence type="ECO:0000256" key="10">
    <source>
        <dbReference type="SAM" id="MobiDB-lite"/>
    </source>
</evidence>
<proteinExistence type="inferred from homology"/>
<dbReference type="GO" id="GO:0008188">
    <property type="term" value="F:neuropeptide receptor activity"/>
    <property type="evidence" value="ECO:0007669"/>
    <property type="project" value="TreeGrafter"/>
</dbReference>
<dbReference type="SUPFAM" id="SSF81321">
    <property type="entry name" value="Family A G protein-coupled receptor-like"/>
    <property type="match status" value="1"/>
</dbReference>
<feature type="region of interest" description="Disordered" evidence="10">
    <location>
        <begin position="21"/>
        <end position="42"/>
    </location>
</feature>
<feature type="transmembrane region" description="Helical" evidence="11">
    <location>
        <begin position="342"/>
        <end position="366"/>
    </location>
</feature>
<comment type="subcellular location">
    <subcellularLocation>
        <location evidence="1">Membrane</location>
        <topology evidence="1">Multi-pass membrane protein</topology>
    </subcellularLocation>
</comment>
<evidence type="ECO:0000313" key="15">
    <source>
        <dbReference type="Proteomes" id="UP000070412"/>
    </source>
</evidence>
<gene>
    <name evidence="13" type="ORF">SSS_2590</name>
</gene>
<dbReference type="InterPro" id="IPR000276">
    <property type="entry name" value="GPCR_Rhodpsn"/>
</dbReference>
<dbReference type="SMART" id="SM01381">
    <property type="entry name" value="7TM_GPCR_Srsx"/>
    <property type="match status" value="1"/>
</dbReference>
<feature type="domain" description="G-protein coupled receptors family 1 profile" evidence="12">
    <location>
        <begin position="358"/>
        <end position="633"/>
    </location>
</feature>
<feature type="transmembrane region" description="Helical" evidence="11">
    <location>
        <begin position="409"/>
        <end position="435"/>
    </location>
</feature>
<keyword evidence="15" id="KW-1185">Reference proteome</keyword>
<dbReference type="Pfam" id="PF00001">
    <property type="entry name" value="7tm_1"/>
    <property type="match status" value="1"/>
</dbReference>
<organism evidence="13">
    <name type="scientific">Sarcoptes scabiei</name>
    <name type="common">Itch mite</name>
    <name type="synonym">Acarus scabiei</name>
    <dbReference type="NCBI Taxonomy" id="52283"/>
    <lineage>
        <taxon>Eukaryota</taxon>
        <taxon>Metazoa</taxon>
        <taxon>Ecdysozoa</taxon>
        <taxon>Arthropoda</taxon>
        <taxon>Chelicerata</taxon>
        <taxon>Arachnida</taxon>
        <taxon>Acari</taxon>
        <taxon>Acariformes</taxon>
        <taxon>Sarcoptiformes</taxon>
        <taxon>Astigmata</taxon>
        <taxon>Psoroptidia</taxon>
        <taxon>Sarcoptoidea</taxon>
        <taxon>Sarcoptidae</taxon>
        <taxon>Sarcoptinae</taxon>
        <taxon>Sarcoptes</taxon>
    </lineage>
</organism>
<feature type="region of interest" description="Disordered" evidence="10">
    <location>
        <begin position="280"/>
        <end position="318"/>
    </location>
</feature>
<reference evidence="15" key="1">
    <citation type="journal article" date="2020" name="PLoS Negl. Trop. Dis.">
        <title>High-quality nuclear genome for Sarcoptes scabiei-A critical resource for a neglected parasite.</title>
        <authorList>
            <person name="Korhonen P.K."/>
            <person name="Gasser R.B."/>
            <person name="Ma G."/>
            <person name="Wang T."/>
            <person name="Stroehlein A.J."/>
            <person name="Young N.D."/>
            <person name="Ang C.S."/>
            <person name="Fernando D.D."/>
            <person name="Lu H.C."/>
            <person name="Taylor S."/>
            <person name="Reynolds S.L."/>
            <person name="Mofiz E."/>
            <person name="Najaraj S.H."/>
            <person name="Gowda H."/>
            <person name="Madugundu A."/>
            <person name="Renuse S."/>
            <person name="Holt D."/>
            <person name="Pandey A."/>
            <person name="Papenfuss A.T."/>
            <person name="Fischer K."/>
        </authorList>
    </citation>
    <scope>NUCLEOTIDE SEQUENCE [LARGE SCALE GENOMIC DNA]</scope>
</reference>
<feature type="transmembrane region" description="Helical" evidence="11">
    <location>
        <begin position="470"/>
        <end position="491"/>
    </location>
</feature>
<evidence type="ECO:0000256" key="6">
    <source>
        <dbReference type="ARBA" id="ARBA00023136"/>
    </source>
</evidence>
<comment type="similarity">
    <text evidence="2 9">Belongs to the G-protein coupled receptor 1 family.</text>
</comment>
<feature type="compositionally biased region" description="Polar residues" evidence="10">
    <location>
        <begin position="32"/>
        <end position="41"/>
    </location>
</feature>
<feature type="transmembrane region" description="Helical" evidence="11">
    <location>
        <begin position="524"/>
        <end position="547"/>
    </location>
</feature>
<feature type="compositionally biased region" description="Acidic residues" evidence="10">
    <location>
        <begin position="280"/>
        <end position="294"/>
    </location>
</feature>
<accession>A0A834VHI9</accession>
<feature type="transmembrane region" description="Helical" evidence="11">
    <location>
        <begin position="378"/>
        <end position="397"/>
    </location>
</feature>
<dbReference type="GO" id="GO:0005886">
    <property type="term" value="C:plasma membrane"/>
    <property type="evidence" value="ECO:0007669"/>
    <property type="project" value="TreeGrafter"/>
</dbReference>
<dbReference type="PROSITE" id="PS50262">
    <property type="entry name" value="G_PROTEIN_RECEP_F1_2"/>
    <property type="match status" value="1"/>
</dbReference>
<keyword evidence="6 11" id="KW-0472">Membrane</keyword>
<evidence type="ECO:0000256" key="3">
    <source>
        <dbReference type="ARBA" id="ARBA00022692"/>
    </source>
</evidence>
<dbReference type="InterPro" id="IPR017452">
    <property type="entry name" value="GPCR_Rhodpsn_7TM"/>
</dbReference>
<evidence type="ECO:0000256" key="8">
    <source>
        <dbReference type="ARBA" id="ARBA00023224"/>
    </source>
</evidence>
<evidence type="ECO:0000256" key="9">
    <source>
        <dbReference type="RuleBase" id="RU000688"/>
    </source>
</evidence>
<dbReference type="AlphaFoldDB" id="A0A834VHI9"/>
<evidence type="ECO:0000313" key="14">
    <source>
        <dbReference type="EnsemblMetazoa" id="KAF7495599.1"/>
    </source>
</evidence>
<protein>
    <submittedName>
        <fullName evidence="13">Neuropeptide Y receptor</fullName>
    </submittedName>
</protein>
<dbReference type="PANTHER" id="PTHR24235:SF29">
    <property type="entry name" value="GH23382P"/>
    <property type="match status" value="1"/>
</dbReference>
<sequence length="694" mass="80674">MFHTKLLEKHLLEQQQQQQQLQQAQQEDQRSNRSLLNHSARSTSTSISKIKISLLFQNSSSQMIDVIETICNRKTNNCDEKINDRNDSRINFDNRNEFKFFDRIKSKLIQNQSNISSSSSSSSLSSSLSVSLKSRSRIIPPLAIASSNFLANNSSIKKHLEFRSLSNESNDFDRKSLKNIPIDNNEINGKKINFVLKLPYTLLNLILIHSIYSDRGELVKSQIFEKEFRPNDRIGDSINRTKIIDRSDHIIDDNDDVKHGQLFENNNQMFQKYHFVSELESENENNDEDDDSDGMGDRSYDYDDYDDNYDDSKQQQNQKQSLQSTLISSIFNDFDGHQIRNIFVVILYGIIMVISLCGNSIVCYVIYMTPKLQTTTNILIFSLTISDILTTIFNIPFNCARFLLQNYPFPNLFCILMPTIQITSVYVSTLTMAAIGLHRYRSIRDCSKLNIWIPIRNFNRIACSMTSYRIKLWIVFIWFISILLALPHSLFNKVVIVAIKQNNPTIVHRCRAVYPVSIEQQMPLMLSLLTTLTQFLLPLGFTSVLYARIGRIIAHQGRITRHYCDHTNRRIIEAKRKRIKMLILIVFCFLITWLPLTVYHLLIDFHLVHFYWNLFLMLHIWAMTSLCYNPFIYCLMNDDFLRLSTDSVPKILKWILICASTSTTTSMVRVDCNRMIKSNPTMTTTTVSDRINDE</sequence>
<evidence type="ECO:0000256" key="5">
    <source>
        <dbReference type="ARBA" id="ARBA00023040"/>
    </source>
</evidence>
<dbReference type="OrthoDB" id="10044919at2759"/>
<reference evidence="14" key="3">
    <citation type="submission" date="2022-06" db="UniProtKB">
        <authorList>
            <consortium name="EnsemblMetazoa"/>
        </authorList>
    </citation>
    <scope>IDENTIFICATION</scope>
</reference>
<evidence type="ECO:0000259" key="12">
    <source>
        <dbReference type="PROSITE" id="PS50262"/>
    </source>
</evidence>
<feature type="transmembrane region" description="Helical" evidence="11">
    <location>
        <begin position="579"/>
        <end position="602"/>
    </location>
</feature>
<dbReference type="PANTHER" id="PTHR24235">
    <property type="entry name" value="NEUROPEPTIDE Y RECEPTOR"/>
    <property type="match status" value="1"/>
</dbReference>
<name>A0A834VHI9_SARSC</name>
<dbReference type="GO" id="GO:0042923">
    <property type="term" value="F:neuropeptide binding"/>
    <property type="evidence" value="ECO:0007669"/>
    <property type="project" value="TreeGrafter"/>
</dbReference>
<feature type="transmembrane region" description="Helical" evidence="11">
    <location>
        <begin position="614"/>
        <end position="635"/>
    </location>
</feature>
<evidence type="ECO:0000256" key="4">
    <source>
        <dbReference type="ARBA" id="ARBA00022989"/>
    </source>
</evidence>
<dbReference type="EnsemblMetazoa" id="SSS_2590s_mrna">
    <property type="protein sequence ID" value="KAF7495599.1"/>
    <property type="gene ID" value="SSS_2590"/>
</dbReference>
<dbReference type="GO" id="GO:0043005">
    <property type="term" value="C:neuron projection"/>
    <property type="evidence" value="ECO:0007669"/>
    <property type="project" value="TreeGrafter"/>
</dbReference>
<evidence type="ECO:0000256" key="2">
    <source>
        <dbReference type="ARBA" id="ARBA00010663"/>
    </source>
</evidence>
<evidence type="ECO:0000256" key="11">
    <source>
        <dbReference type="SAM" id="Phobius"/>
    </source>
</evidence>
<keyword evidence="3 9" id="KW-0812">Transmembrane</keyword>
<evidence type="ECO:0000256" key="1">
    <source>
        <dbReference type="ARBA" id="ARBA00004141"/>
    </source>
</evidence>
<dbReference type="EMBL" id="WVUK01000047">
    <property type="protein sequence ID" value="KAF7495599.1"/>
    <property type="molecule type" value="Genomic_DNA"/>
</dbReference>
<keyword evidence="4 11" id="KW-1133">Transmembrane helix</keyword>
<dbReference type="Proteomes" id="UP000070412">
    <property type="component" value="Unassembled WGS sequence"/>
</dbReference>
<dbReference type="PRINTS" id="PR00237">
    <property type="entry name" value="GPCRRHODOPSN"/>
</dbReference>
<dbReference type="Gene3D" id="1.20.1070.10">
    <property type="entry name" value="Rhodopsin 7-helix transmembrane proteins"/>
    <property type="match status" value="1"/>
</dbReference>